<dbReference type="Gene3D" id="1.20.1560.10">
    <property type="entry name" value="ABC transporter type 1, transmembrane domain"/>
    <property type="match status" value="1"/>
</dbReference>
<dbReference type="AlphaFoldDB" id="A0AAV5LVH3"/>
<evidence type="ECO:0000256" key="3">
    <source>
        <dbReference type="ARBA" id="ARBA00022741"/>
    </source>
</evidence>
<dbReference type="GO" id="GO:0140359">
    <property type="term" value="F:ABC-type transporter activity"/>
    <property type="evidence" value="ECO:0007669"/>
    <property type="project" value="InterPro"/>
</dbReference>
<dbReference type="PANTHER" id="PTHR24223:SF375">
    <property type="entry name" value="ABC TRANSPORTER C FAMILY MEMBER 11-RELATED"/>
    <property type="match status" value="1"/>
</dbReference>
<dbReference type="InterPro" id="IPR036640">
    <property type="entry name" value="ABC1_TM_sf"/>
</dbReference>
<reference evidence="9 10" key="1">
    <citation type="journal article" date="2021" name="Commun. Biol.">
        <title>The genome of Shorea leprosula (Dipterocarpaceae) highlights the ecological relevance of drought in aseasonal tropical rainforests.</title>
        <authorList>
            <person name="Ng K.K.S."/>
            <person name="Kobayashi M.J."/>
            <person name="Fawcett J.A."/>
            <person name="Hatakeyama M."/>
            <person name="Paape T."/>
            <person name="Ng C.H."/>
            <person name="Ang C.C."/>
            <person name="Tnah L.H."/>
            <person name="Lee C.T."/>
            <person name="Nishiyama T."/>
            <person name="Sese J."/>
            <person name="O'Brien M.J."/>
            <person name="Copetti D."/>
            <person name="Mohd Noor M.I."/>
            <person name="Ong R.C."/>
            <person name="Putra M."/>
            <person name="Sireger I.Z."/>
            <person name="Indrioko S."/>
            <person name="Kosugi Y."/>
            <person name="Izuno A."/>
            <person name="Isagi Y."/>
            <person name="Lee S.L."/>
            <person name="Shimizu K.K."/>
        </authorList>
    </citation>
    <scope>NUCLEOTIDE SEQUENCE [LARGE SCALE GENOMIC DNA]</scope>
    <source>
        <strain evidence="9">214</strain>
    </source>
</reference>
<evidence type="ECO:0000256" key="1">
    <source>
        <dbReference type="ARBA" id="ARBA00022448"/>
    </source>
</evidence>
<dbReference type="GO" id="GO:0005524">
    <property type="term" value="F:ATP binding"/>
    <property type="evidence" value="ECO:0007669"/>
    <property type="project" value="UniProtKB-KW"/>
</dbReference>
<dbReference type="Pfam" id="PF00664">
    <property type="entry name" value="ABC_membrane"/>
    <property type="match status" value="1"/>
</dbReference>
<evidence type="ECO:0000256" key="5">
    <source>
        <dbReference type="ARBA" id="ARBA00022989"/>
    </source>
</evidence>
<organism evidence="9 10">
    <name type="scientific">Rubroshorea leprosula</name>
    <dbReference type="NCBI Taxonomy" id="152421"/>
    <lineage>
        <taxon>Eukaryota</taxon>
        <taxon>Viridiplantae</taxon>
        <taxon>Streptophyta</taxon>
        <taxon>Embryophyta</taxon>
        <taxon>Tracheophyta</taxon>
        <taxon>Spermatophyta</taxon>
        <taxon>Magnoliopsida</taxon>
        <taxon>eudicotyledons</taxon>
        <taxon>Gunneridae</taxon>
        <taxon>Pentapetalae</taxon>
        <taxon>rosids</taxon>
        <taxon>malvids</taxon>
        <taxon>Malvales</taxon>
        <taxon>Dipterocarpaceae</taxon>
        <taxon>Rubroshorea</taxon>
    </lineage>
</organism>
<dbReference type="InterPro" id="IPR050173">
    <property type="entry name" value="ABC_transporter_C-like"/>
</dbReference>
<evidence type="ECO:0000256" key="4">
    <source>
        <dbReference type="ARBA" id="ARBA00022840"/>
    </source>
</evidence>
<dbReference type="EMBL" id="BPVZ01000149">
    <property type="protein sequence ID" value="GKV41416.1"/>
    <property type="molecule type" value="Genomic_DNA"/>
</dbReference>
<evidence type="ECO:0000313" key="10">
    <source>
        <dbReference type="Proteomes" id="UP001054252"/>
    </source>
</evidence>
<keyword evidence="1" id="KW-0813">Transport</keyword>
<proteinExistence type="predicted"/>
<dbReference type="Proteomes" id="UP001054252">
    <property type="component" value="Unassembled WGS sequence"/>
</dbReference>
<name>A0AAV5LVH3_9ROSI</name>
<evidence type="ECO:0000259" key="8">
    <source>
        <dbReference type="PROSITE" id="PS50929"/>
    </source>
</evidence>
<evidence type="ECO:0000313" key="9">
    <source>
        <dbReference type="EMBL" id="GKV41416.1"/>
    </source>
</evidence>
<evidence type="ECO:0000256" key="7">
    <source>
        <dbReference type="SAM" id="Phobius"/>
    </source>
</evidence>
<keyword evidence="2 7" id="KW-0812">Transmembrane</keyword>
<sequence length="93" mass="10393">MITTDTNALQQICQQLHGLWSSPFRIVMSMVLLYKQLGGASLLGSLILLLMVPLQTVVISKMRKMTKEGLQWTDKRVSLMNEILAAMDTVKNG</sequence>
<dbReference type="InterPro" id="IPR011527">
    <property type="entry name" value="ABC1_TM_dom"/>
</dbReference>
<evidence type="ECO:0000256" key="6">
    <source>
        <dbReference type="ARBA" id="ARBA00023136"/>
    </source>
</evidence>
<keyword evidence="3" id="KW-0547">Nucleotide-binding</keyword>
<feature type="transmembrane region" description="Helical" evidence="7">
    <location>
        <begin position="37"/>
        <end position="59"/>
    </location>
</feature>
<keyword evidence="4" id="KW-0067">ATP-binding</keyword>
<evidence type="ECO:0000256" key="2">
    <source>
        <dbReference type="ARBA" id="ARBA00022692"/>
    </source>
</evidence>
<dbReference type="PANTHER" id="PTHR24223">
    <property type="entry name" value="ATP-BINDING CASSETTE SUB-FAMILY C"/>
    <property type="match status" value="1"/>
</dbReference>
<dbReference type="PROSITE" id="PS50929">
    <property type="entry name" value="ABC_TM1F"/>
    <property type="match status" value="1"/>
</dbReference>
<dbReference type="GO" id="GO:0016020">
    <property type="term" value="C:membrane"/>
    <property type="evidence" value="ECO:0007669"/>
    <property type="project" value="InterPro"/>
</dbReference>
<feature type="domain" description="ABC transmembrane type-1" evidence="8">
    <location>
        <begin position="1"/>
        <end position="91"/>
    </location>
</feature>
<protein>
    <recommendedName>
        <fullName evidence="8">ABC transmembrane type-1 domain-containing protein</fullName>
    </recommendedName>
</protein>
<gene>
    <name evidence="9" type="ORF">SLEP1_g48954</name>
</gene>
<comment type="caution">
    <text evidence="9">The sequence shown here is derived from an EMBL/GenBank/DDBJ whole genome shotgun (WGS) entry which is preliminary data.</text>
</comment>
<dbReference type="SUPFAM" id="SSF90123">
    <property type="entry name" value="ABC transporter transmembrane region"/>
    <property type="match status" value="1"/>
</dbReference>
<keyword evidence="10" id="KW-1185">Reference proteome</keyword>
<keyword evidence="6 7" id="KW-0472">Membrane</keyword>
<accession>A0AAV5LVH3</accession>
<keyword evidence="5 7" id="KW-1133">Transmembrane helix</keyword>